<protein>
    <submittedName>
        <fullName evidence="1">Uncharacterized protein</fullName>
    </submittedName>
</protein>
<name>L7W0B0_9BACT</name>
<dbReference type="EMBL" id="JX649885">
    <property type="protein sequence ID" value="AGC71875.1"/>
    <property type="molecule type" value="Genomic_DNA"/>
</dbReference>
<sequence length="83" mass="8777">MHTGFGFAGAGCSPEKGRVLHAGGLELFSGQWAGILAGKRCFGSGDSLKCTLCYQSSAFGNNFSDTRIADFLRIIMINIADNV</sequence>
<reference evidence="1" key="1">
    <citation type="submission" date="2012-09" db="EMBL/GenBank/DDBJ databases">
        <title>Metagenomic Characterization of a Microbial Community in Wastewater Detects High Levels of Antibiotic Resistance.</title>
        <authorList>
            <person name="Abrams M."/>
            <person name="Caldwell A."/>
            <person name="Vandaei E."/>
            <person name="Lee W."/>
            <person name="Perrott J."/>
            <person name="Khan S.Y."/>
            <person name="Ta J."/>
            <person name="Romero D."/>
            <person name="Nguyen V."/>
            <person name="Pourmand N."/>
            <person name="Ouverney C.C."/>
        </authorList>
    </citation>
    <scope>NUCLEOTIDE SEQUENCE</scope>
</reference>
<accession>L7W0B0</accession>
<evidence type="ECO:0000313" key="1">
    <source>
        <dbReference type="EMBL" id="AGC71875.1"/>
    </source>
</evidence>
<organism evidence="1">
    <name type="scientific">uncultured bacterium A1Q1_fos_2140</name>
    <dbReference type="NCBI Taxonomy" id="1256565"/>
    <lineage>
        <taxon>Bacteria</taxon>
        <taxon>environmental samples</taxon>
    </lineage>
</organism>
<proteinExistence type="predicted"/>
<dbReference type="AlphaFoldDB" id="L7W0B0"/>